<feature type="non-terminal residue" evidence="14">
    <location>
        <position position="1"/>
    </location>
</feature>
<dbReference type="EC" id="2.3.2.27" evidence="4"/>
<dbReference type="PROSITE" id="PS51081">
    <property type="entry name" value="ZF_SIAH"/>
    <property type="match status" value="1"/>
</dbReference>
<dbReference type="Proteomes" id="UP000325081">
    <property type="component" value="Unassembled WGS sequence"/>
</dbReference>
<evidence type="ECO:0000256" key="8">
    <source>
        <dbReference type="ARBA" id="ARBA00022786"/>
    </source>
</evidence>
<evidence type="ECO:0000256" key="7">
    <source>
        <dbReference type="ARBA" id="ARBA00022771"/>
    </source>
</evidence>
<dbReference type="EMBL" id="BKCP01008181">
    <property type="protein sequence ID" value="GER48077.1"/>
    <property type="molecule type" value="Genomic_DNA"/>
</dbReference>
<feature type="region of interest" description="Disordered" evidence="12">
    <location>
        <begin position="1"/>
        <end position="133"/>
    </location>
</feature>
<keyword evidence="9" id="KW-0862">Zinc</keyword>
<dbReference type="GO" id="GO:0008270">
    <property type="term" value="F:zinc ion binding"/>
    <property type="evidence" value="ECO:0007669"/>
    <property type="project" value="UniProtKB-KW"/>
</dbReference>
<dbReference type="InterPro" id="IPR013083">
    <property type="entry name" value="Znf_RING/FYVE/PHD"/>
</dbReference>
<keyword evidence="8" id="KW-0833">Ubl conjugation pathway</keyword>
<evidence type="ECO:0000313" key="14">
    <source>
        <dbReference type="EMBL" id="GER48077.1"/>
    </source>
</evidence>
<dbReference type="Gene3D" id="3.30.40.10">
    <property type="entry name" value="Zinc/RING finger domain, C3HC4 (zinc finger)"/>
    <property type="match status" value="1"/>
</dbReference>
<dbReference type="SUPFAM" id="SSF49599">
    <property type="entry name" value="TRAF domain-like"/>
    <property type="match status" value="1"/>
</dbReference>
<evidence type="ECO:0000256" key="5">
    <source>
        <dbReference type="ARBA" id="ARBA00022679"/>
    </source>
</evidence>
<evidence type="ECO:0000313" key="15">
    <source>
        <dbReference type="Proteomes" id="UP000325081"/>
    </source>
</evidence>
<comment type="similarity">
    <text evidence="3">Belongs to the SINA (Seven in absentia) family.</text>
</comment>
<dbReference type="InterPro" id="IPR044286">
    <property type="entry name" value="SINL_plant"/>
</dbReference>
<reference evidence="15" key="1">
    <citation type="journal article" date="2019" name="Curr. Biol.">
        <title>Genome Sequence of Striga asiatica Provides Insight into the Evolution of Plant Parasitism.</title>
        <authorList>
            <person name="Yoshida S."/>
            <person name="Kim S."/>
            <person name="Wafula E.K."/>
            <person name="Tanskanen J."/>
            <person name="Kim Y.M."/>
            <person name="Honaas L."/>
            <person name="Yang Z."/>
            <person name="Spallek T."/>
            <person name="Conn C.E."/>
            <person name="Ichihashi Y."/>
            <person name="Cheong K."/>
            <person name="Cui S."/>
            <person name="Der J.P."/>
            <person name="Gundlach H."/>
            <person name="Jiao Y."/>
            <person name="Hori C."/>
            <person name="Ishida J.K."/>
            <person name="Kasahara H."/>
            <person name="Kiba T."/>
            <person name="Kim M.S."/>
            <person name="Koo N."/>
            <person name="Laohavisit A."/>
            <person name="Lee Y.H."/>
            <person name="Lumba S."/>
            <person name="McCourt P."/>
            <person name="Mortimer J.C."/>
            <person name="Mutuku J.M."/>
            <person name="Nomura T."/>
            <person name="Sasaki-Sekimoto Y."/>
            <person name="Seto Y."/>
            <person name="Wang Y."/>
            <person name="Wakatake T."/>
            <person name="Sakakibara H."/>
            <person name="Demura T."/>
            <person name="Yamaguchi S."/>
            <person name="Yoneyama K."/>
            <person name="Manabe R.I."/>
            <person name="Nelson D.C."/>
            <person name="Schulman A.H."/>
            <person name="Timko M.P."/>
            <person name="dePamphilis C.W."/>
            <person name="Choi D."/>
            <person name="Shirasu K."/>
        </authorList>
    </citation>
    <scope>NUCLEOTIDE SEQUENCE [LARGE SCALE GENOMIC DNA]</scope>
    <source>
        <strain evidence="15">cv. UVA1</strain>
    </source>
</reference>
<dbReference type="GO" id="GO:0061630">
    <property type="term" value="F:ubiquitin protein ligase activity"/>
    <property type="evidence" value="ECO:0007669"/>
    <property type="project" value="UniProtKB-EC"/>
</dbReference>
<evidence type="ECO:0000256" key="4">
    <source>
        <dbReference type="ARBA" id="ARBA00012483"/>
    </source>
</evidence>
<evidence type="ECO:0000256" key="9">
    <source>
        <dbReference type="ARBA" id="ARBA00022833"/>
    </source>
</evidence>
<protein>
    <recommendedName>
        <fullName evidence="4">RING-type E3 ubiquitin transferase</fullName>
        <ecNumber evidence="4">2.3.2.27</ecNumber>
    </recommendedName>
</protein>
<gene>
    <name evidence="14" type="ORF">STAS_25235</name>
</gene>
<feature type="compositionally biased region" description="Low complexity" evidence="12">
    <location>
        <begin position="72"/>
        <end position="114"/>
    </location>
</feature>
<comment type="catalytic activity">
    <reaction evidence="1">
        <text>S-ubiquitinyl-[E2 ubiquitin-conjugating enzyme]-L-cysteine + [acceptor protein]-L-lysine = [E2 ubiquitin-conjugating enzyme]-L-cysteine + N(6)-ubiquitinyl-[acceptor protein]-L-lysine.</text>
        <dbReference type="EC" id="2.3.2.27"/>
    </reaction>
</comment>
<dbReference type="Pfam" id="PF21361">
    <property type="entry name" value="Sina_ZnF"/>
    <property type="match status" value="1"/>
</dbReference>
<dbReference type="PANTHER" id="PTHR46632:SF16">
    <property type="entry name" value="E3 UBIQUITIN-PROTEIN LIGASE SINA-LIKE 10"/>
    <property type="match status" value="1"/>
</dbReference>
<evidence type="ECO:0000256" key="2">
    <source>
        <dbReference type="ARBA" id="ARBA00004906"/>
    </source>
</evidence>
<comment type="caution">
    <text evidence="14">The sequence shown here is derived from an EMBL/GenBank/DDBJ whole genome shotgun (WGS) entry which is preliminary data.</text>
</comment>
<dbReference type="AlphaFoldDB" id="A0A5A7QUD6"/>
<keyword evidence="15" id="KW-1185">Reference proteome</keyword>
<keyword evidence="7 11" id="KW-0863">Zinc-finger</keyword>
<evidence type="ECO:0000256" key="1">
    <source>
        <dbReference type="ARBA" id="ARBA00000900"/>
    </source>
</evidence>
<organism evidence="14 15">
    <name type="scientific">Striga asiatica</name>
    <name type="common">Asiatic witchweed</name>
    <name type="synonym">Buchnera asiatica</name>
    <dbReference type="NCBI Taxonomy" id="4170"/>
    <lineage>
        <taxon>Eukaryota</taxon>
        <taxon>Viridiplantae</taxon>
        <taxon>Streptophyta</taxon>
        <taxon>Embryophyta</taxon>
        <taxon>Tracheophyta</taxon>
        <taxon>Spermatophyta</taxon>
        <taxon>Magnoliopsida</taxon>
        <taxon>eudicotyledons</taxon>
        <taxon>Gunneridae</taxon>
        <taxon>Pentapetalae</taxon>
        <taxon>asterids</taxon>
        <taxon>lamiids</taxon>
        <taxon>Lamiales</taxon>
        <taxon>Orobanchaceae</taxon>
        <taxon>Buchnereae</taxon>
        <taxon>Striga</taxon>
    </lineage>
</organism>
<dbReference type="GO" id="GO:0016567">
    <property type="term" value="P:protein ubiquitination"/>
    <property type="evidence" value="ECO:0007669"/>
    <property type="project" value="UniProtKB-UniPathway"/>
</dbReference>
<sequence length="359" mass="39385">AAKSKGPSNLKDPFANLGNPALRHQQELPRNAGNGERYTGWPSYPRKTVAAKAKKKRQVCLNSKSSERPIDTSATTSKTAAASETKIPTTVSISSSSESDSETKSSSSPSDGGSDPTRDCNESGGEGSSRRGQLAANLTDTDVLDCAICCQPLRSPVYQVSSSSFLMVIRCRALEKVLESLTFPCKNSSNGCTESLTHIDRLSHEDTCEFTPFPCPFPGCKFSHKYTRLYTHFTLEHSHYSQTFSFGTSISFVGNYEDKFFLQEKNRRTLFVCTRAFSSRGVEVDVFCVGPESVEGGPFSCDLTAKVGVGTSLNMKTSVECKQEWTDKDRSGKYVFVPMDLMRGRRPLELELVLNESTA</sequence>
<accession>A0A5A7QUD6</accession>
<evidence type="ECO:0000256" key="10">
    <source>
        <dbReference type="ARBA" id="ARBA00024004"/>
    </source>
</evidence>
<comment type="pathway">
    <text evidence="2">Protein modification; protein ubiquitination.</text>
</comment>
<feature type="domain" description="SIAH-type" evidence="13">
    <location>
        <begin position="180"/>
        <end position="238"/>
    </location>
</feature>
<evidence type="ECO:0000256" key="6">
    <source>
        <dbReference type="ARBA" id="ARBA00022723"/>
    </source>
</evidence>
<dbReference type="FunFam" id="3.30.40.10:FF:000041">
    <property type="entry name" value="E3 ubiquitin-protein ligase SINAT3"/>
    <property type="match status" value="1"/>
</dbReference>
<comment type="function">
    <text evidence="10">E3 ubiquitin-protein ligase that mediates ubiquitination and subsequent proteasomal degradation of target proteins. E3 ubiquitin ligases accept ubiquitin from an E2 ubiquitin-conjugating enzyme in the form of a thioester and then directly transfers the ubiquitin to targeted substrates. It probably triggers the ubiquitin-mediated degradation of different substrates.</text>
</comment>
<dbReference type="InterPro" id="IPR013010">
    <property type="entry name" value="Znf_SIAH"/>
</dbReference>
<evidence type="ECO:0000259" key="13">
    <source>
        <dbReference type="PROSITE" id="PS51081"/>
    </source>
</evidence>
<evidence type="ECO:0000256" key="12">
    <source>
        <dbReference type="SAM" id="MobiDB-lite"/>
    </source>
</evidence>
<name>A0A5A7QUD6_STRAF</name>
<evidence type="ECO:0000256" key="3">
    <source>
        <dbReference type="ARBA" id="ARBA00009119"/>
    </source>
</evidence>
<proteinExistence type="inferred from homology"/>
<keyword evidence="6" id="KW-0479">Metal-binding</keyword>
<dbReference type="OrthoDB" id="834427at2759"/>
<keyword evidence="5" id="KW-0808">Transferase</keyword>
<dbReference type="UniPathway" id="UPA00143"/>
<dbReference type="PANTHER" id="PTHR46632">
    <property type="entry name" value="E3 UBIQUITIN-PROTEIN LIGASE SINA-LIKE 4"/>
    <property type="match status" value="1"/>
</dbReference>
<evidence type="ECO:0000256" key="11">
    <source>
        <dbReference type="PROSITE-ProRule" id="PRU00455"/>
    </source>
</evidence>